<evidence type="ECO:0000256" key="5">
    <source>
        <dbReference type="ARBA" id="ARBA00022807"/>
    </source>
</evidence>
<keyword evidence="12" id="KW-1185">Reference proteome</keyword>
<comment type="caution">
    <text evidence="11">The sequence shown here is derived from an EMBL/GenBank/DDBJ whole genome shotgun (WGS) entry which is preliminary data.</text>
</comment>
<evidence type="ECO:0000256" key="6">
    <source>
        <dbReference type="PROSITE-ProRule" id="PRU00591"/>
    </source>
</evidence>
<dbReference type="Gene3D" id="2.30.30.40">
    <property type="entry name" value="SH3 Domains"/>
    <property type="match status" value="1"/>
</dbReference>
<reference evidence="11" key="1">
    <citation type="thesis" date="2015" institute="Rutgers" country="The State University of New Jersey, 14 College Farm Rd., New Brunswick, NJ, USA">
        <title>Ammonia toxicity in bacteria and its implications for treatment of and resource recovery from highly nitrogenous organic wastes.</title>
        <authorList>
            <person name="Luther A.K."/>
        </authorList>
    </citation>
    <scope>NUCLEOTIDE SEQUENCE</scope>
    <source>
        <strain evidence="11">RT-10B</strain>
    </source>
</reference>
<dbReference type="SUPFAM" id="SSF54001">
    <property type="entry name" value="Cysteine proteinases"/>
    <property type="match status" value="1"/>
</dbReference>
<dbReference type="SMART" id="SM00287">
    <property type="entry name" value="SH3b"/>
    <property type="match status" value="1"/>
</dbReference>
<accession>A0A2P7Q0V2</accession>
<sequence>MQFSKKRNKKIIAVALVTMMMASGVGTLVSSADTVEQTEYITEFTGNQDSNEVTDNNSIEDNAADENISNINTNASSDGNTNLGGEQSSANRANSINGEIIQNAPDNVIEESSGLEANDLEMAAKMNPKSFNGFSKEDGKWYLYSNGVRQKGWVDYNGVRYYILNTYQLPQDMWRMIQGHKYYFNKDGVMIRDQKMSINGKIYQFNKEGHLIANDNTTHVGIMTEEQKALYAKGEKNLIDAEKNLKNGIFQENGKYYKYVNGQKTRGWYQEGNKKYYFLNTLNRAENMWRKIDGKLYYFDKNGVMYANTIKYIGTQTYKFNPDGSLNANAATTIALMDISIRTKADNSSQIIGKFIKGNGVEVIDKSGNYSKVRTGDGGITGWIPSNSIVTLSQEKINSVISVAKSKLGSPYVWGATGPSTFDCSGLMLYSFKNGANITLPRVSKHQATVGRYVSRSELRPGDMIFWGSPVHHVALYIGDGKYIHAPQPGDYVRIANLGSYTTARRVIE</sequence>
<dbReference type="Gene3D" id="3.90.1720.10">
    <property type="entry name" value="endopeptidase domain like (from Nostoc punctiforme)"/>
    <property type="match status" value="1"/>
</dbReference>
<dbReference type="PANTHER" id="PTHR47053:SF1">
    <property type="entry name" value="MUREIN DD-ENDOPEPTIDASE MEPH-RELATED"/>
    <property type="match status" value="1"/>
</dbReference>
<proteinExistence type="inferred from homology"/>
<protein>
    <submittedName>
        <fullName evidence="11">Uncharacterized protein</fullName>
    </submittedName>
</protein>
<dbReference type="Pfam" id="PF08239">
    <property type="entry name" value="SH3_3"/>
    <property type="match status" value="1"/>
</dbReference>
<dbReference type="GO" id="GO:0006508">
    <property type="term" value="P:proteolysis"/>
    <property type="evidence" value="ECO:0007669"/>
    <property type="project" value="UniProtKB-KW"/>
</dbReference>
<dbReference type="Proteomes" id="UP000241434">
    <property type="component" value="Unassembled WGS sequence"/>
</dbReference>
<dbReference type="InterPro" id="IPR038765">
    <property type="entry name" value="Papain-like_cys_pep_sf"/>
</dbReference>
<dbReference type="Gene3D" id="2.10.270.10">
    <property type="entry name" value="Cholin Binding"/>
    <property type="match status" value="2"/>
</dbReference>
<dbReference type="InterPro" id="IPR003646">
    <property type="entry name" value="SH3-like_bac-type"/>
</dbReference>
<gene>
    <name evidence="11" type="ORF">UF10_02860</name>
</gene>
<keyword evidence="2" id="KW-0645">Protease</keyword>
<dbReference type="PROSITE" id="PS51170">
    <property type="entry name" value="CW"/>
    <property type="match status" value="1"/>
</dbReference>
<dbReference type="PANTHER" id="PTHR47053">
    <property type="entry name" value="MUREIN DD-ENDOPEPTIDASE MEPH-RELATED"/>
    <property type="match status" value="1"/>
</dbReference>
<evidence type="ECO:0000256" key="2">
    <source>
        <dbReference type="ARBA" id="ARBA00022670"/>
    </source>
</evidence>
<evidence type="ECO:0000313" key="11">
    <source>
        <dbReference type="EMBL" id="PSJ31592.1"/>
    </source>
</evidence>
<evidence type="ECO:0000256" key="1">
    <source>
        <dbReference type="ARBA" id="ARBA00007074"/>
    </source>
</evidence>
<comment type="similarity">
    <text evidence="1">Belongs to the peptidase C40 family.</text>
</comment>
<dbReference type="Pfam" id="PF00877">
    <property type="entry name" value="NLPC_P60"/>
    <property type="match status" value="1"/>
</dbReference>
<keyword evidence="3" id="KW-0677">Repeat</keyword>
<dbReference type="Pfam" id="PF01473">
    <property type="entry name" value="Choline_bind_1"/>
    <property type="match status" value="2"/>
</dbReference>
<name>A0A2P7Q0V2_9FIRM</name>
<feature type="region of interest" description="Disordered" evidence="7">
    <location>
        <begin position="69"/>
        <end position="91"/>
    </location>
</feature>
<feature type="domain" description="NlpC/P60" evidence="10">
    <location>
        <begin position="394"/>
        <end position="509"/>
    </location>
</feature>
<evidence type="ECO:0000256" key="4">
    <source>
        <dbReference type="ARBA" id="ARBA00022801"/>
    </source>
</evidence>
<evidence type="ECO:0000256" key="8">
    <source>
        <dbReference type="SAM" id="SignalP"/>
    </source>
</evidence>
<evidence type="ECO:0000256" key="7">
    <source>
        <dbReference type="SAM" id="MobiDB-lite"/>
    </source>
</evidence>
<dbReference type="InterPro" id="IPR051202">
    <property type="entry name" value="Peptidase_C40"/>
</dbReference>
<dbReference type="RefSeq" id="WP_106776326.1">
    <property type="nucleotide sequence ID" value="NZ_JYGE01000003.1"/>
</dbReference>
<dbReference type="PROSITE" id="PS51781">
    <property type="entry name" value="SH3B"/>
    <property type="match status" value="1"/>
</dbReference>
<dbReference type="AlphaFoldDB" id="A0A2P7Q0V2"/>
<evidence type="ECO:0000259" key="10">
    <source>
        <dbReference type="PROSITE" id="PS51935"/>
    </source>
</evidence>
<organism evidence="11 12">
    <name type="scientific">Peptostreptococcus russellii</name>
    <dbReference type="NCBI Taxonomy" id="215200"/>
    <lineage>
        <taxon>Bacteria</taxon>
        <taxon>Bacillati</taxon>
        <taxon>Bacillota</taxon>
        <taxon>Clostridia</taxon>
        <taxon>Peptostreptococcales</taxon>
        <taxon>Peptostreptococcaceae</taxon>
        <taxon>Peptostreptococcus</taxon>
    </lineage>
</organism>
<feature type="chain" id="PRO_5015151584" evidence="8">
    <location>
        <begin position="32"/>
        <end position="509"/>
    </location>
</feature>
<dbReference type="OrthoDB" id="9808890at2"/>
<dbReference type="GO" id="GO:0008234">
    <property type="term" value="F:cysteine-type peptidase activity"/>
    <property type="evidence" value="ECO:0007669"/>
    <property type="project" value="UniProtKB-KW"/>
</dbReference>
<dbReference type="InterPro" id="IPR000064">
    <property type="entry name" value="NLP_P60_dom"/>
</dbReference>
<feature type="signal peptide" evidence="8">
    <location>
        <begin position="1"/>
        <end position="31"/>
    </location>
</feature>
<evidence type="ECO:0000313" key="12">
    <source>
        <dbReference type="Proteomes" id="UP000241434"/>
    </source>
</evidence>
<dbReference type="SUPFAM" id="SSF69360">
    <property type="entry name" value="Cell wall binding repeat"/>
    <property type="match status" value="1"/>
</dbReference>
<dbReference type="PROSITE" id="PS51935">
    <property type="entry name" value="NLPC_P60"/>
    <property type="match status" value="1"/>
</dbReference>
<evidence type="ECO:0000256" key="3">
    <source>
        <dbReference type="ARBA" id="ARBA00022737"/>
    </source>
</evidence>
<keyword evidence="4" id="KW-0378">Hydrolase</keyword>
<dbReference type="InterPro" id="IPR018337">
    <property type="entry name" value="Cell_wall/Cho-bd_repeat"/>
</dbReference>
<evidence type="ECO:0000259" key="9">
    <source>
        <dbReference type="PROSITE" id="PS51781"/>
    </source>
</evidence>
<feature type="domain" description="SH3b" evidence="9">
    <location>
        <begin position="328"/>
        <end position="393"/>
    </location>
</feature>
<keyword evidence="8" id="KW-0732">Signal</keyword>
<keyword evidence="5" id="KW-0788">Thiol protease</keyword>
<dbReference type="EMBL" id="JYGE01000003">
    <property type="protein sequence ID" value="PSJ31592.1"/>
    <property type="molecule type" value="Genomic_DNA"/>
</dbReference>
<dbReference type="Pfam" id="PF19127">
    <property type="entry name" value="Choline_bind_3"/>
    <property type="match status" value="1"/>
</dbReference>
<feature type="repeat" description="Cell wall-binding" evidence="6">
    <location>
        <begin position="286"/>
        <end position="305"/>
    </location>
</feature>